<feature type="domain" description="Acyltransferase 3" evidence="4">
    <location>
        <begin position="10"/>
        <end position="329"/>
    </location>
</feature>
<keyword evidence="3" id="KW-1133">Transmembrane helix</keyword>
<dbReference type="Pfam" id="PF01757">
    <property type="entry name" value="Acyl_transf_3"/>
    <property type="match status" value="1"/>
</dbReference>
<organism evidence="5 6">
    <name type="scientific">Salipaludibacillus neizhouensis</name>
    <dbReference type="NCBI Taxonomy" id="885475"/>
    <lineage>
        <taxon>Bacteria</taxon>
        <taxon>Bacillati</taxon>
        <taxon>Bacillota</taxon>
        <taxon>Bacilli</taxon>
        <taxon>Bacillales</taxon>
        <taxon>Bacillaceae</taxon>
    </lineage>
</organism>
<feature type="transmembrane region" description="Helical" evidence="3">
    <location>
        <begin position="317"/>
        <end position="336"/>
    </location>
</feature>
<dbReference type="OrthoDB" id="9807022at2"/>
<feature type="transmembrane region" description="Helical" evidence="3">
    <location>
        <begin position="9"/>
        <end position="27"/>
    </location>
</feature>
<evidence type="ECO:0000256" key="1">
    <source>
        <dbReference type="ARBA" id="ARBA00004370"/>
    </source>
</evidence>
<feature type="transmembrane region" description="Helical" evidence="3">
    <location>
        <begin position="191"/>
        <end position="216"/>
    </location>
</feature>
<feature type="transmembrane region" description="Helical" evidence="3">
    <location>
        <begin position="135"/>
        <end position="155"/>
    </location>
</feature>
<feature type="transmembrane region" description="Helical" evidence="3">
    <location>
        <begin position="92"/>
        <end position="111"/>
    </location>
</feature>
<gene>
    <name evidence="5" type="ORF">CR203_16185</name>
</gene>
<evidence type="ECO:0000256" key="2">
    <source>
        <dbReference type="ARBA" id="ARBA00007400"/>
    </source>
</evidence>
<dbReference type="GO" id="GO:0016747">
    <property type="term" value="F:acyltransferase activity, transferring groups other than amino-acyl groups"/>
    <property type="evidence" value="ECO:0007669"/>
    <property type="project" value="InterPro"/>
</dbReference>
<evidence type="ECO:0000313" key="6">
    <source>
        <dbReference type="Proteomes" id="UP000281498"/>
    </source>
</evidence>
<dbReference type="InterPro" id="IPR002656">
    <property type="entry name" value="Acyl_transf_3_dom"/>
</dbReference>
<keyword evidence="6" id="KW-1185">Reference proteome</keyword>
<reference evidence="5 6" key="1">
    <citation type="submission" date="2017-10" db="EMBL/GenBank/DDBJ databases">
        <title>Bacillus sp. nov., a halophilic bacterium isolated from a Keqin Lake.</title>
        <authorList>
            <person name="Wang H."/>
        </authorList>
    </citation>
    <scope>NUCLEOTIDE SEQUENCE [LARGE SCALE GENOMIC DNA]</scope>
    <source>
        <strain evidence="5 6">KCTC 13187</strain>
    </source>
</reference>
<dbReference type="AlphaFoldDB" id="A0A3A9K266"/>
<evidence type="ECO:0000313" key="5">
    <source>
        <dbReference type="EMBL" id="RKL66429.1"/>
    </source>
</evidence>
<feature type="transmembrane region" description="Helical" evidence="3">
    <location>
        <begin position="292"/>
        <end position="311"/>
    </location>
</feature>
<feature type="transmembrane region" description="Helical" evidence="3">
    <location>
        <begin position="237"/>
        <end position="257"/>
    </location>
</feature>
<dbReference type="Proteomes" id="UP000281498">
    <property type="component" value="Unassembled WGS sequence"/>
</dbReference>
<keyword evidence="3" id="KW-0472">Membrane</keyword>
<keyword evidence="5" id="KW-0012">Acyltransferase</keyword>
<feature type="transmembrane region" description="Helical" evidence="3">
    <location>
        <begin position="47"/>
        <end position="72"/>
    </location>
</feature>
<comment type="subcellular location">
    <subcellularLocation>
        <location evidence="1">Membrane</location>
    </subcellularLocation>
</comment>
<dbReference type="EMBL" id="PDOE01000007">
    <property type="protein sequence ID" value="RKL66429.1"/>
    <property type="molecule type" value="Genomic_DNA"/>
</dbReference>
<evidence type="ECO:0000259" key="4">
    <source>
        <dbReference type="Pfam" id="PF01757"/>
    </source>
</evidence>
<feature type="transmembrane region" description="Helical" evidence="3">
    <location>
        <begin position="263"/>
        <end position="285"/>
    </location>
</feature>
<keyword evidence="3" id="KW-0812">Transmembrane</keyword>
<proteinExistence type="inferred from homology"/>
<keyword evidence="5" id="KW-0808">Transferase</keyword>
<name>A0A3A9K266_9BACI</name>
<protein>
    <submittedName>
        <fullName evidence="5">Acyltransferase</fullName>
    </submittedName>
</protein>
<accession>A0A3A9K266</accession>
<comment type="similarity">
    <text evidence="2">Belongs to the acyltransferase 3 family.</text>
</comment>
<evidence type="ECO:0000256" key="3">
    <source>
        <dbReference type="SAM" id="Phobius"/>
    </source>
</evidence>
<feature type="transmembrane region" description="Helical" evidence="3">
    <location>
        <begin position="162"/>
        <end position="179"/>
    </location>
</feature>
<comment type="caution">
    <text evidence="5">The sequence shown here is derived from an EMBL/GenBank/DDBJ whole genome shotgun (WGS) entry which is preliminary data.</text>
</comment>
<dbReference type="RefSeq" id="WP_110939213.1">
    <property type="nucleotide sequence ID" value="NZ_KZ614148.1"/>
</dbReference>
<sequence length="359" mass="41462">MELSRKDTTILKGMAILLMINLHLFARKDIDGLYVSFFWINDVPVEYYVGLLGDACRPIYLFATGYAFYIVYKKNQETFVLKNFRRILKLSVNFWIVLVMFVSIGILTGQADTFPGSASKFFQNFFFLSNSYNGAWWFLQVYIIITLLSPILIKLVKRYNPIALFLGSGVIYFICYVQFYKNIINVSDYDLLSSTVSMVTLLGTSQLSFIIGSIFAKERIYTKIHNKFSNIEFKNTLCALGIFSLIIFHGIIESAIIGPINGILFVCLFSLMNKSILVQKVLTYLSNHSTNLWLIHMFFYTMFIPQVTFFPEYPPLIFIWLIVLCLITSHVIKLLYKPIFNLIDKRSQKMEGEGHINIS</sequence>